<sequence>MAEDVLITFLPNEVIELILENESLSIKDAINFALTCKDLHRIVLASNKLWRAKFFQRWHLLKEVYIEYEKDCKINNWLNEIQHSISSRKALMHQLSLMPVKYYKKQELSHSEFKDFDPLFRPEKGAYPLAYHFLVDELINIIECPTIRCNLTNKYYAYKVIRYIKQNYLMDEWHKFIKLPAQKQLLELGATLVAQWSQPEIHVSYSYISGMLDSIVDYAKRVLKEQYPSHPLFTTSPEQLIYWKENNIDDNQWSTVETKQVMAALCEVMFNRLGFHGNNEMYYNSENSLINRVLEQKHGISITLAIVFESICRRMGVKCEPITFPSHFLLQWKEKYTNLSNPDEVENFYIDVFNGGQFLTRRNCPRLGDVSKCPIERYDRQNASTAINVVGRIVSNLEVAARQRTQLNGRAARLRSALELLHMVHPHDTVVILHLARFYMLYRMDLSKLVTVLTCIQKESELTSRGPANHILHMLQGYQMVSVTEEIIEVKKRTPEVKYAIGMIMKHHRHNYMCVITGWDLKCEVSPEWIIEFLGVEELNSGSNQPFYSVFADDGSSQYVAQENLVMTTNPGWVDHFETGRYFVEFHGTHYLPNNEKAREYPEDDKVRQKLLSKYL</sequence>
<dbReference type="KEGG" id="csol:105367997"/>
<dbReference type="InterPro" id="IPR001810">
    <property type="entry name" value="F-box_dom"/>
</dbReference>
<protein>
    <submittedName>
        <fullName evidence="3 4">F-box only protein 21-like</fullName>
    </submittedName>
</protein>
<dbReference type="SUPFAM" id="SSF81383">
    <property type="entry name" value="F-box domain"/>
    <property type="match status" value="1"/>
</dbReference>
<dbReference type="PANTHER" id="PTHR31350:SF21">
    <property type="entry name" value="F-BOX ONLY PROTEIN 21"/>
    <property type="match status" value="1"/>
</dbReference>
<proteinExistence type="predicted"/>
<feature type="domain" description="Hemimethylated DNA-binding" evidence="1">
    <location>
        <begin position="496"/>
        <end position="594"/>
    </location>
</feature>
<dbReference type="Gene3D" id="1.20.1280.50">
    <property type="match status" value="1"/>
</dbReference>
<name>A0AAJ7E294_9HYME</name>
<evidence type="ECO:0000313" key="2">
    <source>
        <dbReference type="Proteomes" id="UP000695007"/>
    </source>
</evidence>
<evidence type="ECO:0000313" key="4">
    <source>
        <dbReference type="RefSeq" id="XP_011505181.1"/>
    </source>
</evidence>
<gene>
    <name evidence="3 4" type="primary">LOC105367997</name>
</gene>
<dbReference type="Pfam" id="PF12937">
    <property type="entry name" value="F-box-like"/>
    <property type="match status" value="1"/>
</dbReference>
<dbReference type="InterPro" id="IPR036623">
    <property type="entry name" value="Hemimethylated_DNA-bd_sf"/>
</dbReference>
<dbReference type="SUPFAM" id="SSF141255">
    <property type="entry name" value="YccV-like"/>
    <property type="match status" value="1"/>
</dbReference>
<dbReference type="Pfam" id="PF13369">
    <property type="entry name" value="Transglut_core2"/>
    <property type="match status" value="1"/>
</dbReference>
<evidence type="ECO:0000313" key="3">
    <source>
        <dbReference type="RefSeq" id="XP_011505180.1"/>
    </source>
</evidence>
<organism evidence="2 3">
    <name type="scientific">Ceratosolen solmsi marchali</name>
    <dbReference type="NCBI Taxonomy" id="326594"/>
    <lineage>
        <taxon>Eukaryota</taxon>
        <taxon>Metazoa</taxon>
        <taxon>Ecdysozoa</taxon>
        <taxon>Arthropoda</taxon>
        <taxon>Hexapoda</taxon>
        <taxon>Insecta</taxon>
        <taxon>Pterygota</taxon>
        <taxon>Neoptera</taxon>
        <taxon>Endopterygota</taxon>
        <taxon>Hymenoptera</taxon>
        <taxon>Apocrita</taxon>
        <taxon>Proctotrupomorpha</taxon>
        <taxon>Chalcidoidea</taxon>
        <taxon>Agaonidae</taxon>
        <taxon>Agaoninae</taxon>
        <taxon>Ceratosolen</taxon>
    </lineage>
</organism>
<dbReference type="GO" id="GO:0003677">
    <property type="term" value="F:DNA binding"/>
    <property type="evidence" value="ECO:0007669"/>
    <property type="project" value="InterPro"/>
</dbReference>
<dbReference type="NCBIfam" id="TIGR02097">
    <property type="entry name" value="yccV"/>
    <property type="match status" value="1"/>
</dbReference>
<dbReference type="InterPro" id="IPR032698">
    <property type="entry name" value="SirB1_N"/>
</dbReference>
<reference evidence="3 4" key="1">
    <citation type="submission" date="2025-04" db="UniProtKB">
        <authorList>
            <consortium name="RefSeq"/>
        </authorList>
    </citation>
    <scope>IDENTIFICATION</scope>
</reference>
<dbReference type="PANTHER" id="PTHR31350">
    <property type="entry name" value="SI:DKEY-261L7.2"/>
    <property type="match status" value="1"/>
</dbReference>
<dbReference type="InterPro" id="IPR011722">
    <property type="entry name" value="Hemimethylated_DNA-bd_dom"/>
</dbReference>
<dbReference type="RefSeq" id="XP_011505180.1">
    <property type="nucleotide sequence ID" value="XM_011506878.1"/>
</dbReference>
<dbReference type="AlphaFoldDB" id="A0AAJ7E294"/>
<dbReference type="Gene3D" id="2.30.30.390">
    <property type="entry name" value="Hemimethylated DNA-binding domain"/>
    <property type="match status" value="1"/>
</dbReference>
<keyword evidence="2" id="KW-1185">Reference proteome</keyword>
<dbReference type="Pfam" id="PF08755">
    <property type="entry name" value="YccV-like"/>
    <property type="match status" value="1"/>
</dbReference>
<dbReference type="GeneID" id="105367997"/>
<evidence type="ECO:0000259" key="1">
    <source>
        <dbReference type="SMART" id="SM00992"/>
    </source>
</evidence>
<accession>A0AAJ7E294</accession>
<dbReference type="Proteomes" id="UP000695007">
    <property type="component" value="Unplaced"/>
</dbReference>
<dbReference type="SMART" id="SM00992">
    <property type="entry name" value="YccV-like"/>
    <property type="match status" value="1"/>
</dbReference>
<dbReference type="InterPro" id="IPR036047">
    <property type="entry name" value="F-box-like_dom_sf"/>
</dbReference>
<dbReference type="RefSeq" id="XP_011505181.1">
    <property type="nucleotide sequence ID" value="XM_011506879.1"/>
</dbReference>